<keyword evidence="3" id="KW-1185">Reference proteome</keyword>
<dbReference type="EMBL" id="QEAN01000016">
    <property type="protein sequence ID" value="TPX53460.1"/>
    <property type="molecule type" value="Genomic_DNA"/>
</dbReference>
<proteinExistence type="predicted"/>
<name>A0A507DPD6_9FUNG</name>
<reference evidence="2 3" key="1">
    <citation type="journal article" date="2019" name="Sci. Rep.">
        <title>Comparative genomics of chytrid fungi reveal insights into the obligate biotrophic and pathogenic lifestyle of Synchytrium endobioticum.</title>
        <authorList>
            <person name="van de Vossenberg B.T.L.H."/>
            <person name="Warris S."/>
            <person name="Nguyen H.D.T."/>
            <person name="van Gent-Pelzer M.P.E."/>
            <person name="Joly D.L."/>
            <person name="van de Geest H.C."/>
            <person name="Bonants P.J.M."/>
            <person name="Smith D.S."/>
            <person name="Levesque C.A."/>
            <person name="van der Lee T.A.J."/>
        </authorList>
    </citation>
    <scope>NUCLEOTIDE SEQUENCE [LARGE SCALE GENOMIC DNA]</scope>
    <source>
        <strain evidence="2 3">MB42</strain>
    </source>
</reference>
<evidence type="ECO:0000313" key="3">
    <source>
        <dbReference type="Proteomes" id="UP000317494"/>
    </source>
</evidence>
<evidence type="ECO:0000313" key="2">
    <source>
        <dbReference type="EMBL" id="TPX53463.1"/>
    </source>
</evidence>
<gene>
    <name evidence="2" type="ORF">SeMB42_g00773</name>
    <name evidence="1" type="ORF">SeMB42_g00775</name>
</gene>
<dbReference type="Proteomes" id="UP000317494">
    <property type="component" value="Unassembled WGS sequence"/>
</dbReference>
<protein>
    <submittedName>
        <fullName evidence="2">Uncharacterized protein</fullName>
    </submittedName>
</protein>
<dbReference type="VEuPathDB" id="FungiDB:SeMB42_g00773"/>
<dbReference type="VEuPathDB" id="FungiDB:SeMB42_g00775"/>
<dbReference type="EMBL" id="QEAN01000016">
    <property type="protein sequence ID" value="TPX53463.1"/>
    <property type="molecule type" value="Genomic_DNA"/>
</dbReference>
<accession>A0A507DPD6</accession>
<sequence>MSYTDRVSICDLVTLADAITLLGPRIPKRSGCFQSAEAFTTSPVYGPNAGRSVPPLQPPAIESFSRIQAVIVLPSLQQVVSQRCDGS</sequence>
<dbReference type="AlphaFoldDB" id="A0A507DPD6"/>
<comment type="caution">
    <text evidence="2">The sequence shown here is derived from an EMBL/GenBank/DDBJ whole genome shotgun (WGS) entry which is preliminary data.</text>
</comment>
<evidence type="ECO:0000313" key="1">
    <source>
        <dbReference type="EMBL" id="TPX53460.1"/>
    </source>
</evidence>
<organism evidence="2 3">
    <name type="scientific">Synchytrium endobioticum</name>
    <dbReference type="NCBI Taxonomy" id="286115"/>
    <lineage>
        <taxon>Eukaryota</taxon>
        <taxon>Fungi</taxon>
        <taxon>Fungi incertae sedis</taxon>
        <taxon>Chytridiomycota</taxon>
        <taxon>Chytridiomycota incertae sedis</taxon>
        <taxon>Chytridiomycetes</taxon>
        <taxon>Synchytriales</taxon>
        <taxon>Synchytriaceae</taxon>
        <taxon>Synchytrium</taxon>
    </lineage>
</organism>